<dbReference type="PROSITE" id="PS00141">
    <property type="entry name" value="ASP_PROTEASE"/>
    <property type="match status" value="1"/>
</dbReference>
<accession>H3H492</accession>
<dbReference type="SUPFAM" id="SSF56672">
    <property type="entry name" value="DNA/RNA polymerases"/>
    <property type="match status" value="1"/>
</dbReference>
<dbReference type="HOGENOM" id="CLU_000384_21_3_1"/>
<dbReference type="Pfam" id="PF03732">
    <property type="entry name" value="Retrotrans_gag"/>
    <property type="match status" value="1"/>
</dbReference>
<dbReference type="OMA" id="MEISEHT"/>
<dbReference type="Gene3D" id="2.40.70.10">
    <property type="entry name" value="Acid Proteases"/>
    <property type="match status" value="1"/>
</dbReference>
<feature type="compositionally biased region" description="Polar residues" evidence="1">
    <location>
        <begin position="1"/>
        <end position="11"/>
    </location>
</feature>
<dbReference type="EnsemblProtists" id="Phyra85375">
    <property type="protein sequence ID" value="Phyra85375"/>
    <property type="gene ID" value="Phyra85375"/>
</dbReference>
<dbReference type="InterPro" id="IPR021109">
    <property type="entry name" value="Peptidase_aspartic_dom_sf"/>
</dbReference>
<dbReference type="PANTHER" id="PTHR33064:SF37">
    <property type="entry name" value="RIBONUCLEASE H"/>
    <property type="match status" value="1"/>
</dbReference>
<dbReference type="VEuPathDB" id="FungiDB:KRP23_11292"/>
<dbReference type="Pfam" id="PF00078">
    <property type="entry name" value="RVT_1"/>
    <property type="match status" value="1"/>
</dbReference>
<dbReference type="Pfam" id="PF08284">
    <property type="entry name" value="RVP_2"/>
    <property type="match status" value="1"/>
</dbReference>
<dbReference type="PROSITE" id="PS50878">
    <property type="entry name" value="RT_POL"/>
    <property type="match status" value="1"/>
</dbReference>
<feature type="region of interest" description="Disordered" evidence="1">
    <location>
        <begin position="250"/>
        <end position="296"/>
    </location>
</feature>
<proteinExistence type="predicted"/>
<dbReference type="InterPro" id="IPR000477">
    <property type="entry name" value="RT_dom"/>
</dbReference>
<evidence type="ECO:0000313" key="3">
    <source>
        <dbReference type="EnsemblProtists" id="Phyra85375"/>
    </source>
</evidence>
<dbReference type="Gene3D" id="3.30.70.270">
    <property type="match status" value="2"/>
</dbReference>
<dbReference type="VEuPathDB" id="FungiDB:KRP23_11291"/>
<dbReference type="CDD" id="cd01647">
    <property type="entry name" value="RT_LTR"/>
    <property type="match status" value="1"/>
</dbReference>
<reference evidence="3" key="2">
    <citation type="submission" date="2015-06" db="UniProtKB">
        <authorList>
            <consortium name="EnsemblProtists"/>
        </authorList>
    </citation>
    <scope>IDENTIFICATION</scope>
    <source>
        <strain evidence="3">Pr102</strain>
    </source>
</reference>
<feature type="domain" description="Reverse transcriptase" evidence="2">
    <location>
        <begin position="641"/>
        <end position="826"/>
    </location>
</feature>
<sequence>MTAVTASTTPKPASDGAPRAKPLMVSLKTFEGKEGENLLLWIREVEMAMASAILQTEQQRVVLAVSKLDGRAREWALTCGTSVDSAFPSWEQLKLQLSRVLSPPNQAYRVRSRFLATRQGKKKLVDFVQELRTLIAGMAADPLPGAVTVTIFMEGLRTGVARTEVFRVHPTSFEEAVSVALNAEFNFKSARAGWGTSQTNSSGAAGSSGGPEPMDLSHAEDEEADLLAAEQRIGIRRCFVCGSTQHLRPGCPLRKQRQAPASRSPASYQKPGAGRPTGEELRSVEPQQGGQQGLAPKSTVLFNTERVCKPGLLVVEATVKGFDKPWTILIDSGASVNYARRSTMEGSRQYAEALVARTSDIITVRLATGTRVTVPKVPVNLGVKFLDFDSVERCLVLDLDSRYDLILGMAWLERHEPWIDWRQESRRGLSEGIVGIALMMRVKRPRFSAERSSPDVEFDVDAPMKQQEVETPEDTFGVNMQASPRPARRKASVMAQQVSGVVDSEQLYTLVNGVTGEVAGDVNLEAVPAADALLELDEMSIAEFGEALKAGELAEVAIIRLEDELNSSSLMDETVLEDTKQALSARSGSTILKDPSDPYYPLVKEYQDVVSNDPPSGLPPDRGALAREQCDVIDAFFRAKHEAGVVRERKSPHSTPTFCVRKSNGKWRIVHAFNKLNAATIPVQTPIPRKDVLQNNMVGCTTYSALDLVDGYYQLLMRASDIPLTAVSTPSGMLWEWLVMPQGLSNAPATFNRLVTQLFRPHRAYAQTYFDDIFVHSRAEHGKSDVDNHIDHLRAVLECMRTNKLYANASKCIFGAEEIPFLGCFIGKRGLRADPAKVKAIVDWPVPKNQKDLRKWLGLANYLHKYSENYADMARPLSNLLKKDAEWAWDTEHQVVFEAVKESLLHAPILALPDPDRPFSVTPKGVNA</sequence>
<dbReference type="CDD" id="cd00303">
    <property type="entry name" value="retropepsin_like"/>
    <property type="match status" value="1"/>
</dbReference>
<dbReference type="AlphaFoldDB" id="H3H492"/>
<evidence type="ECO:0000313" key="4">
    <source>
        <dbReference type="Proteomes" id="UP000005238"/>
    </source>
</evidence>
<dbReference type="InterPro" id="IPR043128">
    <property type="entry name" value="Rev_trsase/Diguanyl_cyclase"/>
</dbReference>
<evidence type="ECO:0000256" key="1">
    <source>
        <dbReference type="SAM" id="MobiDB-lite"/>
    </source>
</evidence>
<dbReference type="Proteomes" id="UP000005238">
    <property type="component" value="Unassembled WGS sequence"/>
</dbReference>
<dbReference type="InterPro" id="IPR051320">
    <property type="entry name" value="Viral_Replic_Matur_Polypro"/>
</dbReference>
<feature type="region of interest" description="Disordered" evidence="1">
    <location>
        <begin position="1"/>
        <end position="20"/>
    </location>
</feature>
<evidence type="ECO:0000259" key="2">
    <source>
        <dbReference type="PROSITE" id="PS50878"/>
    </source>
</evidence>
<dbReference type="EMBL" id="DS566169">
    <property type="status" value="NOT_ANNOTATED_CDS"/>
    <property type="molecule type" value="Genomic_DNA"/>
</dbReference>
<dbReference type="GO" id="GO:0004190">
    <property type="term" value="F:aspartic-type endopeptidase activity"/>
    <property type="evidence" value="ECO:0007669"/>
    <property type="project" value="InterPro"/>
</dbReference>
<reference evidence="4" key="1">
    <citation type="journal article" date="2006" name="Science">
        <title>Phytophthora genome sequences uncover evolutionary origins and mechanisms of pathogenesis.</title>
        <authorList>
            <person name="Tyler B.M."/>
            <person name="Tripathy S."/>
            <person name="Zhang X."/>
            <person name="Dehal P."/>
            <person name="Jiang R.H."/>
            <person name="Aerts A."/>
            <person name="Arredondo F.D."/>
            <person name="Baxter L."/>
            <person name="Bensasson D."/>
            <person name="Beynon J.L."/>
            <person name="Chapman J."/>
            <person name="Damasceno C.M."/>
            <person name="Dorrance A.E."/>
            <person name="Dou D."/>
            <person name="Dickerman A.W."/>
            <person name="Dubchak I.L."/>
            <person name="Garbelotto M."/>
            <person name="Gijzen M."/>
            <person name="Gordon S.G."/>
            <person name="Govers F."/>
            <person name="Grunwald N.J."/>
            <person name="Huang W."/>
            <person name="Ivors K.L."/>
            <person name="Jones R.W."/>
            <person name="Kamoun S."/>
            <person name="Krampis K."/>
            <person name="Lamour K.H."/>
            <person name="Lee M.K."/>
            <person name="McDonald W.H."/>
            <person name="Medina M."/>
            <person name="Meijer H.J."/>
            <person name="Nordberg E.K."/>
            <person name="Maclean D.J."/>
            <person name="Ospina-Giraldo M.D."/>
            <person name="Morris P.F."/>
            <person name="Phuntumart V."/>
            <person name="Putnam N.H."/>
            <person name="Rash S."/>
            <person name="Rose J.K."/>
            <person name="Sakihama Y."/>
            <person name="Salamov A.A."/>
            <person name="Savidor A."/>
            <person name="Scheuring C.F."/>
            <person name="Smith B.M."/>
            <person name="Sobral B.W."/>
            <person name="Terry A."/>
            <person name="Torto-Alalibo T.A."/>
            <person name="Win J."/>
            <person name="Xu Z."/>
            <person name="Zhang H."/>
            <person name="Grigoriev I.V."/>
            <person name="Rokhsar D.S."/>
            <person name="Boore J.L."/>
        </authorList>
    </citation>
    <scope>NUCLEOTIDE SEQUENCE [LARGE SCALE GENOMIC DNA]</scope>
    <source>
        <strain evidence="4">Pr102</strain>
    </source>
</reference>
<protein>
    <recommendedName>
        <fullName evidence="2">Reverse transcriptase domain-containing protein</fullName>
    </recommendedName>
</protein>
<name>H3H492_PHYRM</name>
<dbReference type="eggNOG" id="KOG0017">
    <property type="taxonomic scope" value="Eukaryota"/>
</dbReference>
<dbReference type="InParanoid" id="H3H492"/>
<feature type="region of interest" description="Disordered" evidence="1">
    <location>
        <begin position="193"/>
        <end position="217"/>
    </location>
</feature>
<dbReference type="InterPro" id="IPR043502">
    <property type="entry name" value="DNA/RNA_pol_sf"/>
</dbReference>
<dbReference type="FunFam" id="3.30.70.270:FF:000063">
    <property type="entry name" value="Zinc knuckle domaincontaining protein"/>
    <property type="match status" value="1"/>
</dbReference>
<dbReference type="Gene3D" id="3.10.10.10">
    <property type="entry name" value="HIV Type 1 Reverse Transcriptase, subunit A, domain 1"/>
    <property type="match status" value="1"/>
</dbReference>
<organism evidence="3 4">
    <name type="scientific">Phytophthora ramorum</name>
    <name type="common">Sudden oak death agent</name>
    <dbReference type="NCBI Taxonomy" id="164328"/>
    <lineage>
        <taxon>Eukaryota</taxon>
        <taxon>Sar</taxon>
        <taxon>Stramenopiles</taxon>
        <taxon>Oomycota</taxon>
        <taxon>Peronosporomycetes</taxon>
        <taxon>Peronosporales</taxon>
        <taxon>Peronosporaceae</taxon>
        <taxon>Phytophthora</taxon>
    </lineage>
</organism>
<dbReference type="PANTHER" id="PTHR33064">
    <property type="entry name" value="POL PROTEIN"/>
    <property type="match status" value="1"/>
</dbReference>
<keyword evidence="4" id="KW-1185">Reference proteome</keyword>
<dbReference type="InterPro" id="IPR001969">
    <property type="entry name" value="Aspartic_peptidase_AS"/>
</dbReference>
<dbReference type="InterPro" id="IPR005162">
    <property type="entry name" value="Retrotrans_gag_dom"/>
</dbReference>
<dbReference type="GO" id="GO:0006508">
    <property type="term" value="P:proteolysis"/>
    <property type="evidence" value="ECO:0007669"/>
    <property type="project" value="InterPro"/>
</dbReference>